<reference evidence="1 2" key="1">
    <citation type="submission" date="2017-04" db="EMBL/GenBank/DDBJ databases">
        <authorList>
            <person name="Afonso C.L."/>
            <person name="Miller P.J."/>
            <person name="Scott M.A."/>
            <person name="Spackman E."/>
            <person name="Goraichik I."/>
            <person name="Dimitrov K.M."/>
            <person name="Suarez D.L."/>
            <person name="Swayne D.E."/>
        </authorList>
    </citation>
    <scope>NUCLEOTIDE SEQUENCE [LARGE SCALE GENOMIC DNA]</scope>
    <source>
        <strain evidence="1 2">B5P</strain>
    </source>
</reference>
<dbReference type="RefSeq" id="WP_085464805.1">
    <property type="nucleotide sequence ID" value="NZ_FXBL01000004.1"/>
</dbReference>
<name>A0A1X7P0T6_9HYPH</name>
<gene>
    <name evidence="1" type="ORF">SAMN02982922_2912</name>
</gene>
<protein>
    <submittedName>
        <fullName evidence="1">Uncharacterized protein</fullName>
    </submittedName>
</protein>
<evidence type="ECO:0000313" key="2">
    <source>
        <dbReference type="Proteomes" id="UP000193083"/>
    </source>
</evidence>
<sequence>MTGNVIPAQPGTHAVFHLPGGQAVLRTVLAWELRTGFEPSATPITLVGKDSLPGSGELGLAAPRAVVFEEGRVESLDGSRAWASVEEYCRAKGLTLVRQ</sequence>
<dbReference type="EMBL" id="FXBL01000004">
    <property type="protein sequence ID" value="SMH43475.1"/>
    <property type="molecule type" value="Genomic_DNA"/>
</dbReference>
<organism evidence="1 2">
    <name type="scientific">Mesorhizobium australicum</name>
    <dbReference type="NCBI Taxonomy" id="536018"/>
    <lineage>
        <taxon>Bacteria</taxon>
        <taxon>Pseudomonadati</taxon>
        <taxon>Pseudomonadota</taxon>
        <taxon>Alphaproteobacteria</taxon>
        <taxon>Hyphomicrobiales</taxon>
        <taxon>Phyllobacteriaceae</taxon>
        <taxon>Mesorhizobium</taxon>
    </lineage>
</organism>
<keyword evidence="2" id="KW-1185">Reference proteome</keyword>
<accession>A0A1X7P0T6</accession>
<evidence type="ECO:0000313" key="1">
    <source>
        <dbReference type="EMBL" id="SMH43475.1"/>
    </source>
</evidence>
<dbReference type="Proteomes" id="UP000193083">
    <property type="component" value="Unassembled WGS sequence"/>
</dbReference>
<proteinExistence type="predicted"/>
<dbReference type="AlphaFoldDB" id="A0A1X7P0T6"/>